<name>A0A427YM25_9TREE</name>
<feature type="region of interest" description="Disordered" evidence="2">
    <location>
        <begin position="1"/>
        <end position="80"/>
    </location>
</feature>
<dbReference type="PANTHER" id="PTHR22599">
    <property type="entry name" value="MPS ONE BINDER KINASE ACTIVATOR-LIKE MOB"/>
    <property type="match status" value="1"/>
</dbReference>
<gene>
    <name evidence="3" type="ORF">EHS25_008577</name>
</gene>
<dbReference type="OrthoDB" id="10262609at2759"/>
<feature type="binding site" evidence="1">
    <location>
        <position position="232"/>
    </location>
    <ligand>
        <name>Zn(2+)</name>
        <dbReference type="ChEBI" id="CHEBI:29105"/>
    </ligand>
</feature>
<keyword evidence="1" id="KW-0862">Zinc</keyword>
<proteinExistence type="predicted"/>
<comment type="caution">
    <text evidence="3">The sequence shown here is derived from an EMBL/GenBank/DDBJ whole genome shotgun (WGS) entry which is preliminary data.</text>
</comment>
<dbReference type="SMART" id="SM01388">
    <property type="entry name" value="Mob1_phocein"/>
    <property type="match status" value="1"/>
</dbReference>
<reference evidence="3 4" key="1">
    <citation type="submission" date="2018-11" db="EMBL/GenBank/DDBJ databases">
        <title>Genome sequence of Saitozyma podzolica DSM 27192.</title>
        <authorList>
            <person name="Aliyu H."/>
            <person name="Gorte O."/>
            <person name="Ochsenreither K."/>
        </authorList>
    </citation>
    <scope>NUCLEOTIDE SEQUENCE [LARGE SCALE GENOMIC DNA]</scope>
    <source>
        <strain evidence="3 4">DSM 27192</strain>
    </source>
</reference>
<feature type="compositionally biased region" description="Low complexity" evidence="2">
    <location>
        <begin position="552"/>
        <end position="566"/>
    </location>
</feature>
<feature type="compositionally biased region" description="Pro residues" evidence="2">
    <location>
        <begin position="61"/>
        <end position="75"/>
    </location>
</feature>
<dbReference type="Proteomes" id="UP000279259">
    <property type="component" value="Unassembled WGS sequence"/>
</dbReference>
<evidence type="ECO:0000313" key="4">
    <source>
        <dbReference type="Proteomes" id="UP000279259"/>
    </source>
</evidence>
<feature type="compositionally biased region" description="Basic and acidic residues" evidence="2">
    <location>
        <begin position="335"/>
        <end position="353"/>
    </location>
</feature>
<sequence length="697" mass="73751">MIINDVAAEGSSPTASSGVPKPRCVAHAGGIPPSSSDPTPPPLEPEPTSSFPLLRLLIDMTPPPFERPPRPPADPVPSLSSLNGPFQLAEYLALKVRHDPHDIKGIVEIPTGDGSDGGKGPDKNVWIYEQLRRLPIDLTPLITSLLTSCTRKSCPEMKAGEWQYLCTAHGGPGTEDCCAIDYILHTLDLTIALINSSKNFPSRMQIPPASLSHFPSLFRRLSRIFAHAYYHHREVFALAEAETSLYARFVALCERYDLVGENLLVIPRSAVSRLSAGDSSDDDDSEQDEDEDEDGDGARGRDVVSGEGQGQERRTHSLDRHPVSNLDPIQPPRLPPKDMETQKEKSPGLKLEEISATPESRTYSQDTMTAQKFDRNMTLGKGTLGRGKQSRGTMLWTSDTPSVAEDEDGAGEAGEGVGGMTRSDSQDTMVHVGPETAQTVPEAESSEIGSVGDAKDLEAREDETGEVVPKDEIELLEEEGKLKPEPSVSPLPPSPATTAKEEPGSASPSATIVSTPVPGAGEGHDGMEDVKLEDESVSEPAPGKTEVDASTHEPTAAAAATAIPAEPVEDVVRDKPIKAEKPDKAAPLSPPRSPLKPQRTPRSPEKPKLKPKAKAGTPAKGTGSPAKPVVTPANVSTTTATTAATSPTTSATSATSASSTNNAGAAVVTGAGDKSNTGVEEEKTAGTKDVKEEKKEK</sequence>
<dbReference type="Pfam" id="PF03637">
    <property type="entry name" value="Mob1_phocein"/>
    <property type="match status" value="1"/>
</dbReference>
<dbReference type="AlphaFoldDB" id="A0A427YM25"/>
<dbReference type="Gene3D" id="1.20.140.30">
    <property type="entry name" value="MOB kinase activator"/>
    <property type="match status" value="1"/>
</dbReference>
<evidence type="ECO:0000313" key="3">
    <source>
        <dbReference type="EMBL" id="RSH92162.1"/>
    </source>
</evidence>
<feature type="compositionally biased region" description="Low complexity" evidence="2">
    <location>
        <begin position="614"/>
        <end position="672"/>
    </location>
</feature>
<feature type="compositionally biased region" description="Basic and acidic residues" evidence="2">
    <location>
        <begin position="468"/>
        <end position="484"/>
    </location>
</feature>
<evidence type="ECO:0000256" key="2">
    <source>
        <dbReference type="SAM" id="MobiDB-lite"/>
    </source>
</evidence>
<dbReference type="STRING" id="1890683.A0A427YM25"/>
<feature type="compositionally biased region" description="Basic and acidic residues" evidence="2">
    <location>
        <begin position="680"/>
        <end position="697"/>
    </location>
</feature>
<feature type="compositionally biased region" description="Acidic residues" evidence="2">
    <location>
        <begin position="279"/>
        <end position="295"/>
    </location>
</feature>
<dbReference type="EMBL" id="RSCD01000006">
    <property type="protein sequence ID" value="RSH92162.1"/>
    <property type="molecule type" value="Genomic_DNA"/>
</dbReference>
<dbReference type="SUPFAM" id="SSF101152">
    <property type="entry name" value="Mob1/phocein"/>
    <property type="match status" value="1"/>
</dbReference>
<dbReference type="InterPro" id="IPR005301">
    <property type="entry name" value="MOB_kinase_act_fam"/>
</dbReference>
<feature type="binding site" evidence="1">
    <location>
        <position position="154"/>
    </location>
    <ligand>
        <name>Zn(2+)</name>
        <dbReference type="ChEBI" id="CHEBI:29105"/>
    </ligand>
</feature>
<keyword evidence="4" id="KW-1185">Reference proteome</keyword>
<feature type="compositionally biased region" description="Basic and acidic residues" evidence="2">
    <location>
        <begin position="522"/>
        <end position="534"/>
    </location>
</feature>
<feature type="compositionally biased region" description="Basic and acidic residues" evidence="2">
    <location>
        <begin position="296"/>
        <end position="322"/>
    </location>
</feature>
<feature type="region of interest" description="Disordered" evidence="2">
    <location>
        <begin position="274"/>
        <end position="697"/>
    </location>
</feature>
<organism evidence="3 4">
    <name type="scientific">Saitozyma podzolica</name>
    <dbReference type="NCBI Taxonomy" id="1890683"/>
    <lineage>
        <taxon>Eukaryota</taxon>
        <taxon>Fungi</taxon>
        <taxon>Dikarya</taxon>
        <taxon>Basidiomycota</taxon>
        <taxon>Agaricomycotina</taxon>
        <taxon>Tremellomycetes</taxon>
        <taxon>Tremellales</taxon>
        <taxon>Trimorphomycetaceae</taxon>
        <taxon>Saitozyma</taxon>
    </lineage>
</organism>
<dbReference type="InterPro" id="IPR036703">
    <property type="entry name" value="MOB_kinase_act_sf"/>
</dbReference>
<feature type="binding site" evidence="1">
    <location>
        <position position="149"/>
    </location>
    <ligand>
        <name>Zn(2+)</name>
        <dbReference type="ChEBI" id="CHEBI:29105"/>
    </ligand>
</feature>
<accession>A0A427YM25</accession>
<feature type="binding site" evidence="1">
    <location>
        <position position="227"/>
    </location>
    <ligand>
        <name>Zn(2+)</name>
        <dbReference type="ChEBI" id="CHEBI:29105"/>
    </ligand>
</feature>
<keyword evidence="1" id="KW-0479">Metal-binding</keyword>
<evidence type="ECO:0000256" key="1">
    <source>
        <dbReference type="PIRSR" id="PIRSR605301-1"/>
    </source>
</evidence>
<feature type="compositionally biased region" description="Polar residues" evidence="2">
    <location>
        <begin position="357"/>
        <end position="370"/>
    </location>
</feature>
<feature type="compositionally biased region" description="Basic and acidic residues" evidence="2">
    <location>
        <begin position="570"/>
        <end position="584"/>
    </location>
</feature>
<evidence type="ECO:0008006" key="5">
    <source>
        <dbReference type="Google" id="ProtNLM"/>
    </source>
</evidence>
<protein>
    <recommendedName>
        <fullName evidence="5">Mob1/phocein</fullName>
    </recommendedName>
</protein>
<feature type="compositionally biased region" description="Polar residues" evidence="2">
    <location>
        <begin position="390"/>
        <end position="401"/>
    </location>
</feature>